<accession>A0AAW0S8Q2</accession>
<evidence type="ECO:0000256" key="2">
    <source>
        <dbReference type="SAM" id="SignalP"/>
    </source>
</evidence>
<sequence>MCVTVWHVTICLVASCDALIACAEVLCAILPRVSSHIPLALAVLAVGLVILPIHDVLRAAHLLVNVSARDAPVTRRHVLGVLSAGRRSNALVRPAIAVIDDQA</sequence>
<evidence type="ECO:0000313" key="4">
    <source>
        <dbReference type="Proteomes" id="UP001397290"/>
    </source>
</evidence>
<feature type="signal peptide" evidence="2">
    <location>
        <begin position="1"/>
        <end position="18"/>
    </location>
</feature>
<keyword evidence="1" id="KW-0812">Transmembrane</keyword>
<keyword evidence="1" id="KW-0472">Membrane</keyword>
<evidence type="ECO:0008006" key="5">
    <source>
        <dbReference type="Google" id="ProtNLM"/>
    </source>
</evidence>
<dbReference type="AlphaFoldDB" id="A0AAW0S8Q2"/>
<keyword evidence="2" id="KW-0732">Signal</keyword>
<evidence type="ECO:0000313" key="3">
    <source>
        <dbReference type="EMBL" id="KAK8150565.1"/>
    </source>
</evidence>
<proteinExistence type="predicted"/>
<organism evidence="3 4">
    <name type="scientific">Beauveria asiatica</name>
    <dbReference type="NCBI Taxonomy" id="1069075"/>
    <lineage>
        <taxon>Eukaryota</taxon>
        <taxon>Fungi</taxon>
        <taxon>Dikarya</taxon>
        <taxon>Ascomycota</taxon>
        <taxon>Pezizomycotina</taxon>
        <taxon>Sordariomycetes</taxon>
        <taxon>Hypocreomycetidae</taxon>
        <taxon>Hypocreales</taxon>
        <taxon>Cordycipitaceae</taxon>
        <taxon>Beauveria</taxon>
    </lineage>
</organism>
<feature type="transmembrane region" description="Helical" evidence="1">
    <location>
        <begin position="34"/>
        <end position="53"/>
    </location>
</feature>
<dbReference type="Proteomes" id="UP001397290">
    <property type="component" value="Unassembled WGS sequence"/>
</dbReference>
<name>A0AAW0S8Q2_9HYPO</name>
<protein>
    <recommendedName>
        <fullName evidence="5">Secreted protein</fullName>
    </recommendedName>
</protein>
<feature type="chain" id="PRO_5043452229" description="Secreted protein" evidence="2">
    <location>
        <begin position="19"/>
        <end position="103"/>
    </location>
</feature>
<reference evidence="3 4" key="1">
    <citation type="submission" date="2020-02" db="EMBL/GenBank/DDBJ databases">
        <title>Comparative genomics of the hypocrealean fungal genus Beauvera.</title>
        <authorList>
            <person name="Showalter D.N."/>
            <person name="Bushley K.E."/>
            <person name="Rehner S.A."/>
        </authorList>
    </citation>
    <scope>NUCLEOTIDE SEQUENCE [LARGE SCALE GENOMIC DNA]</scope>
    <source>
        <strain evidence="3 4">ARSEF4384</strain>
    </source>
</reference>
<evidence type="ECO:0000256" key="1">
    <source>
        <dbReference type="SAM" id="Phobius"/>
    </source>
</evidence>
<keyword evidence="1" id="KW-1133">Transmembrane helix</keyword>
<gene>
    <name evidence="3" type="ORF">G3M48_001140</name>
</gene>
<keyword evidence="4" id="KW-1185">Reference proteome</keyword>
<dbReference type="EMBL" id="JAAHCF010000013">
    <property type="protein sequence ID" value="KAK8150565.1"/>
    <property type="molecule type" value="Genomic_DNA"/>
</dbReference>
<comment type="caution">
    <text evidence="3">The sequence shown here is derived from an EMBL/GenBank/DDBJ whole genome shotgun (WGS) entry which is preliminary data.</text>
</comment>